<dbReference type="EMBL" id="AEWJ01000053">
    <property type="protein sequence ID" value="EGD57840.1"/>
    <property type="molecule type" value="Genomic_DNA"/>
</dbReference>
<dbReference type="InParanoid" id="F1ZC23"/>
<organism evidence="3 4">
    <name type="scientific">Novosphingobium nitrogenifigens DSM 19370</name>
    <dbReference type="NCBI Taxonomy" id="983920"/>
    <lineage>
        <taxon>Bacteria</taxon>
        <taxon>Pseudomonadati</taxon>
        <taxon>Pseudomonadota</taxon>
        <taxon>Alphaproteobacteria</taxon>
        <taxon>Sphingomonadales</taxon>
        <taxon>Sphingomonadaceae</taxon>
        <taxon>Novosphingobium</taxon>
    </lineage>
</organism>
<dbReference type="GO" id="GO:0008684">
    <property type="term" value="F:2-oxopent-4-enoate hydratase activity"/>
    <property type="evidence" value="ECO:0007669"/>
    <property type="project" value="TreeGrafter"/>
</dbReference>
<dbReference type="SUPFAM" id="SSF56529">
    <property type="entry name" value="FAH"/>
    <property type="match status" value="1"/>
</dbReference>
<keyword evidence="4" id="KW-1185">Reference proteome</keyword>
<dbReference type="AlphaFoldDB" id="F1ZC23"/>
<feature type="domain" description="Fumarylacetoacetase-like C-terminal" evidence="2">
    <location>
        <begin position="103"/>
        <end position="262"/>
    </location>
</feature>
<dbReference type="InterPro" id="IPR036663">
    <property type="entry name" value="Fumarylacetoacetase_C_sf"/>
</dbReference>
<gene>
    <name evidence="3" type="ORF">Y88_3166</name>
</gene>
<dbReference type="HOGENOM" id="CLU_060136_4_0_5"/>
<dbReference type="PANTHER" id="PTHR30143">
    <property type="entry name" value="ACID HYDRATASE"/>
    <property type="match status" value="1"/>
</dbReference>
<dbReference type="InterPro" id="IPR050772">
    <property type="entry name" value="Hydratase-Decarb/MhpD_sf"/>
</dbReference>
<evidence type="ECO:0000313" key="4">
    <source>
        <dbReference type="Proteomes" id="UP000004728"/>
    </source>
</evidence>
<name>F1ZC23_9SPHN</name>
<evidence type="ECO:0000256" key="1">
    <source>
        <dbReference type="ARBA" id="ARBA00023239"/>
    </source>
</evidence>
<evidence type="ECO:0000259" key="2">
    <source>
        <dbReference type="Pfam" id="PF01557"/>
    </source>
</evidence>
<protein>
    <submittedName>
        <fullName evidence="3">4-oxalocrotonate decarboxylase</fullName>
    </submittedName>
</protein>
<reference evidence="3 4" key="1">
    <citation type="journal article" date="2012" name="J. Bacteriol.">
        <title>Draft Genome Sequence of Novosphingobium nitrogenifigens Y88T.</title>
        <authorList>
            <person name="Strabala T.J."/>
            <person name="Macdonald L."/>
            <person name="Liu V."/>
            <person name="Smit A.M."/>
        </authorList>
    </citation>
    <scope>NUCLEOTIDE SEQUENCE [LARGE SCALE GENOMIC DNA]</scope>
    <source>
        <strain evidence="3 4">DSM 19370</strain>
    </source>
</reference>
<dbReference type="RefSeq" id="WP_008070789.1">
    <property type="nucleotide sequence ID" value="NZ_AQWK01000018.1"/>
</dbReference>
<comment type="caution">
    <text evidence="3">The sequence shown here is derived from an EMBL/GenBank/DDBJ whole genome shotgun (WGS) entry which is preliminary data.</text>
</comment>
<dbReference type="eggNOG" id="COG3971">
    <property type="taxonomic scope" value="Bacteria"/>
</dbReference>
<dbReference type="Gene3D" id="3.90.850.10">
    <property type="entry name" value="Fumarylacetoacetase-like, C-terminal domain"/>
    <property type="match status" value="1"/>
</dbReference>
<dbReference type="NCBIfam" id="TIGR03218">
    <property type="entry name" value="catechol_dmpH"/>
    <property type="match status" value="1"/>
</dbReference>
<dbReference type="OrthoDB" id="9792137at2"/>
<keyword evidence="1" id="KW-0456">Lyase</keyword>
<dbReference type="Pfam" id="PF01557">
    <property type="entry name" value="FAA_hydrolase"/>
    <property type="match status" value="1"/>
</dbReference>
<accession>F1ZC23</accession>
<dbReference type="InterPro" id="IPR011234">
    <property type="entry name" value="Fumarylacetoacetase-like_C"/>
</dbReference>
<dbReference type="InterPro" id="IPR017630">
    <property type="entry name" value="4-oxalocrotonate_decarboxylase"/>
</dbReference>
<dbReference type="Proteomes" id="UP000004728">
    <property type="component" value="Unassembled WGS sequence"/>
</dbReference>
<dbReference type="PANTHER" id="PTHR30143:SF0">
    <property type="entry name" value="2-KETO-4-PENTENOATE HYDRATASE"/>
    <property type="match status" value="1"/>
</dbReference>
<dbReference type="GO" id="GO:0005737">
    <property type="term" value="C:cytoplasm"/>
    <property type="evidence" value="ECO:0007669"/>
    <property type="project" value="TreeGrafter"/>
</dbReference>
<dbReference type="STRING" id="983920.Y88_3166"/>
<evidence type="ECO:0000313" key="3">
    <source>
        <dbReference type="EMBL" id="EGD57840.1"/>
    </source>
</evidence>
<sequence length="262" mass="27680">MALAAETVAELAEFLDKAEMERREVTKITDRYPEMDWDDAYAIQRGIRERQQARGVGMAGYKAGLTSHAKMEQMGVEEPVFGFITDVGEIPDGGTIDTATLIHPKVEAEIAFVLKDELTGPGCDIDAVLAATACVVPALEVIDSRYKDFRFDLKSVIADNTSSARWISGGEKVPVAGLDLPNLAIVMEKNGEVVEAATGAAVLGHPAQSVAMLANMLARRGESLPAGAFIMTGGATAAVAVAPGDTITVKYQALGTISVKVV</sequence>
<proteinExistence type="predicted"/>